<sequence length="937" mass="105844">MTYRDWFPSGKGDWFGQGDGGGEGEGGNMPPKFNFPLNKTLTITLVILGLGLFLVQASAGLLTDYYWYQARGLTSVFWMRILPQWALFGVAFVLSLIALSGSLRLAKKRAADIPLPDEIARMLPLRAPFAGLIILAAAVLLALMSANGVRDQWEVALKFINGTPFGTSDPIFGKDVGFYVFTLPFLRLFQTWLMQLLFLCLAGAAAIYVLTLLPKIQLERRADVPKPVRAHLLILAAMMALNWSFGYWLERFNLLYSPRGVAFGASYTDIHADLLALNVMTALSAIVAVLLVIGIARKTWKFSAAVVGTLFVAGFVLRGVYPNIIQKYVVVPNEFTKEKPYIENNIKATNEAYDLNDLTIMEVEPGERVTEKNLEADPDTLRNVRLWEYSPLLRSYKQLQEIRSYYDFLNADIDRYSVDGRIRQVMIAAREINLRELQNPTWTNTKLEFTHGYGIVMNPVNEVSVSGQPILWVKDLPPAMSIPLSIDRPQIYYGETPENYAFVNTTVEEFDYPMGNANARTVYSGLGGVPMGSMWRRLIYALDFNDSKIIFSNVFTPDSKIMYKRNIQGRLREVAPFLMYDGDPYMAVIDGRLLWIQDCYTATADYPYSEPVLIGTGRGRSRINYIRNSVKATVDAYDGTMTFYVMNENDPLIDTWRKIFPDLFTDGSKMPAEVKEHIRYPKGLFSIQSEIYRTYHMKNPNTFYNKEDVWETMRDGDDRTTMDSYYLMMKLAGEQETEFAIISPFMPVGKNNLIAWLAGRSDGDNYGELLVYKFPKQKLIYGPTQVNALVDQTPEISAQLSLWTQRGSDVIRGNMLVIPIDNSLLYVQPLYLKADRGDLPELKRVIVSTGGRVAWAEDFGTALSKLLGLSAPPEMIPSLKTETGVGMDIHQLAERAQEAWEESQKALQGGDWSSYGDWMKELEKAIRQMTDMADTAE</sequence>
<feature type="transmembrane region" description="Helical" evidence="5">
    <location>
        <begin position="275"/>
        <end position="295"/>
    </location>
</feature>
<feature type="transmembrane region" description="Helical" evidence="5">
    <location>
        <begin position="41"/>
        <end position="62"/>
    </location>
</feature>
<evidence type="ECO:0000256" key="4">
    <source>
        <dbReference type="ARBA" id="ARBA00023136"/>
    </source>
</evidence>
<name>A0ABS9ENY7_9BACT</name>
<gene>
    <name evidence="7" type="ORF">L2W38_06140</name>
</gene>
<feature type="region of interest" description="Disordered" evidence="6">
    <location>
        <begin position="1"/>
        <end position="28"/>
    </location>
</feature>
<feature type="transmembrane region" description="Helical" evidence="5">
    <location>
        <begin position="82"/>
        <end position="106"/>
    </location>
</feature>
<dbReference type="PANTHER" id="PTHR39344">
    <property type="entry name" value="UPF0182 PROTEIN SLL1060"/>
    <property type="match status" value="1"/>
</dbReference>
<keyword evidence="1 5" id="KW-1003">Cell membrane</keyword>
<evidence type="ECO:0000256" key="1">
    <source>
        <dbReference type="ARBA" id="ARBA00022475"/>
    </source>
</evidence>
<protein>
    <recommendedName>
        <fullName evidence="5">UPF0182 protein L2W38_06140</fullName>
    </recommendedName>
</protein>
<evidence type="ECO:0000256" key="5">
    <source>
        <dbReference type="HAMAP-Rule" id="MF_01600"/>
    </source>
</evidence>
<accession>A0ABS9ENY7</accession>
<dbReference type="PANTHER" id="PTHR39344:SF1">
    <property type="entry name" value="UPF0182 PROTEIN SLL1060"/>
    <property type="match status" value="1"/>
</dbReference>
<evidence type="ECO:0000313" key="7">
    <source>
        <dbReference type="EMBL" id="MCF4142389.1"/>
    </source>
</evidence>
<dbReference type="InterPro" id="IPR005372">
    <property type="entry name" value="UPF0182"/>
</dbReference>
<keyword evidence="2 5" id="KW-0812">Transmembrane</keyword>
<dbReference type="Proteomes" id="UP001200430">
    <property type="component" value="Unassembled WGS sequence"/>
</dbReference>
<comment type="caution">
    <text evidence="7">The sequence shown here is derived from an EMBL/GenBank/DDBJ whole genome shotgun (WGS) entry which is preliminary data.</text>
</comment>
<evidence type="ECO:0000256" key="3">
    <source>
        <dbReference type="ARBA" id="ARBA00022989"/>
    </source>
</evidence>
<feature type="compositionally biased region" description="Gly residues" evidence="6">
    <location>
        <begin position="13"/>
        <end position="27"/>
    </location>
</feature>
<reference evidence="7 8" key="1">
    <citation type="submission" date="2022-01" db="EMBL/GenBank/DDBJ databases">
        <title>Dethiosulfovibrio faecalis sp. nov., a novel proteolytic, non-sulfur-reducing bacterium isolated from a marine aquaculture solid waste bioreactor.</title>
        <authorList>
            <person name="Grabowski S."/>
            <person name="Apolinario E."/>
            <person name="Schneider N."/>
            <person name="Marshall C.W."/>
            <person name="Sowers K.R."/>
        </authorList>
    </citation>
    <scope>NUCLEOTIDE SEQUENCE [LARGE SCALE GENOMIC DNA]</scope>
    <source>
        <strain evidence="7 8">DSM 12537</strain>
    </source>
</reference>
<dbReference type="Pfam" id="PF03699">
    <property type="entry name" value="UPF0182"/>
    <property type="match status" value="1"/>
</dbReference>
<keyword evidence="8" id="KW-1185">Reference proteome</keyword>
<feature type="transmembrane region" description="Helical" evidence="5">
    <location>
        <begin position="127"/>
        <end position="146"/>
    </location>
</feature>
<keyword evidence="4 5" id="KW-0472">Membrane</keyword>
<dbReference type="RefSeq" id="WP_236099115.1">
    <property type="nucleotide sequence ID" value="NZ_JAKGUD010000004.1"/>
</dbReference>
<evidence type="ECO:0000256" key="6">
    <source>
        <dbReference type="SAM" id="MobiDB-lite"/>
    </source>
</evidence>
<dbReference type="EMBL" id="JAKGUD010000004">
    <property type="protein sequence ID" value="MCF4142389.1"/>
    <property type="molecule type" value="Genomic_DNA"/>
</dbReference>
<feature type="transmembrane region" description="Helical" evidence="5">
    <location>
        <begin position="232"/>
        <end position="249"/>
    </location>
</feature>
<proteinExistence type="inferred from homology"/>
<comment type="similarity">
    <text evidence="5">Belongs to the UPF0182 family.</text>
</comment>
<comment type="subcellular location">
    <subcellularLocation>
        <location evidence="5">Cell membrane</location>
        <topology evidence="5">Multi-pass membrane protein</topology>
    </subcellularLocation>
</comment>
<organism evidence="7 8">
    <name type="scientific">Dethiosulfovibrio marinus</name>
    <dbReference type="NCBI Taxonomy" id="133532"/>
    <lineage>
        <taxon>Bacteria</taxon>
        <taxon>Thermotogati</taxon>
        <taxon>Synergistota</taxon>
        <taxon>Synergistia</taxon>
        <taxon>Synergistales</taxon>
        <taxon>Dethiosulfovibrionaceae</taxon>
        <taxon>Dethiosulfovibrio</taxon>
    </lineage>
</organism>
<evidence type="ECO:0000313" key="8">
    <source>
        <dbReference type="Proteomes" id="UP001200430"/>
    </source>
</evidence>
<dbReference type="HAMAP" id="MF_01600">
    <property type="entry name" value="UPF0182"/>
    <property type="match status" value="1"/>
</dbReference>
<keyword evidence="3 5" id="KW-1133">Transmembrane helix</keyword>
<feature type="transmembrane region" description="Helical" evidence="5">
    <location>
        <begin position="192"/>
        <end position="211"/>
    </location>
</feature>
<feature type="transmembrane region" description="Helical" evidence="5">
    <location>
        <begin position="302"/>
        <end position="321"/>
    </location>
</feature>
<evidence type="ECO:0000256" key="2">
    <source>
        <dbReference type="ARBA" id="ARBA00022692"/>
    </source>
</evidence>